<dbReference type="PANTHER" id="PTHR23317">
    <property type="entry name" value="DEDICATOR OF CYTOKINESIS DOCK"/>
    <property type="match status" value="1"/>
</dbReference>
<dbReference type="GO" id="GO:0005085">
    <property type="term" value="F:guanyl-nucleotide exchange factor activity"/>
    <property type="evidence" value="ECO:0007669"/>
    <property type="project" value="InterPro"/>
</dbReference>
<reference evidence="1" key="1">
    <citation type="submission" date="2020-11" db="EMBL/GenBank/DDBJ databases">
        <authorList>
            <person name="Whiteford S."/>
        </authorList>
    </citation>
    <scope>NUCLEOTIDE SEQUENCE</scope>
</reference>
<dbReference type="AlphaFoldDB" id="A0A8S4DJF1"/>
<dbReference type="InterPro" id="IPR026791">
    <property type="entry name" value="DOCK"/>
</dbReference>
<name>A0A8S4DJF1_PLUXY</name>
<dbReference type="EMBL" id="CAJHNJ030000005">
    <property type="protein sequence ID" value="CAG9099876.1"/>
    <property type="molecule type" value="Genomic_DNA"/>
</dbReference>
<gene>
    <name evidence="1" type="ORF">PLXY2_LOCUS2332</name>
</gene>
<dbReference type="PANTHER" id="PTHR23317:SF26">
    <property type="entry name" value="ZIZIMIN, ISOFORM K"/>
    <property type="match status" value="1"/>
</dbReference>
<protein>
    <submittedName>
        <fullName evidence="1">(diamondback moth) hypothetical protein</fullName>
    </submittedName>
</protein>
<proteinExistence type="predicted"/>
<dbReference type="GO" id="GO:0007264">
    <property type="term" value="P:small GTPase-mediated signal transduction"/>
    <property type="evidence" value="ECO:0007669"/>
    <property type="project" value="InterPro"/>
</dbReference>
<organism evidence="1 2">
    <name type="scientific">Plutella xylostella</name>
    <name type="common">Diamondback moth</name>
    <name type="synonym">Plutella maculipennis</name>
    <dbReference type="NCBI Taxonomy" id="51655"/>
    <lineage>
        <taxon>Eukaryota</taxon>
        <taxon>Metazoa</taxon>
        <taxon>Ecdysozoa</taxon>
        <taxon>Arthropoda</taxon>
        <taxon>Hexapoda</taxon>
        <taxon>Insecta</taxon>
        <taxon>Pterygota</taxon>
        <taxon>Neoptera</taxon>
        <taxon>Endopterygota</taxon>
        <taxon>Lepidoptera</taxon>
        <taxon>Glossata</taxon>
        <taxon>Ditrysia</taxon>
        <taxon>Yponomeutoidea</taxon>
        <taxon>Plutellidae</taxon>
        <taxon>Plutella</taxon>
    </lineage>
</organism>
<sequence>MTPPDFSKEPPIIVEKNNTVNRENLVTTNGISELDAIADHAVLSAGCLATEVGLIIIDRACLFMKNLGAAEGVAAKPYLKLLQFPQSENLYKHLFAALRAYINQFSETLFEGGSALCAGVVSSVVKLCEARPAWLRREAAAALYLLMRANFQHGAAPCVTRVHLQVTTARLVWRGELYLLMRANFHHGAAPCVTRVHLQVIIAVSKLLDSQTAINCKRFQESLSVINCFATGDKAMKGTGLSNEVAELMRRVRTVVGARARLAGAGGASLSGAGNVHLAELQHSLAASCRATPRLRHAWLTTLAEHNARQGDHDEVIK</sequence>
<evidence type="ECO:0000313" key="1">
    <source>
        <dbReference type="EMBL" id="CAG9099876.1"/>
    </source>
</evidence>
<keyword evidence="2" id="KW-1185">Reference proteome</keyword>
<evidence type="ECO:0000313" key="2">
    <source>
        <dbReference type="Proteomes" id="UP000653454"/>
    </source>
</evidence>
<accession>A0A8S4DJF1</accession>
<dbReference type="Proteomes" id="UP000653454">
    <property type="component" value="Unassembled WGS sequence"/>
</dbReference>
<comment type="caution">
    <text evidence="1">The sequence shown here is derived from an EMBL/GenBank/DDBJ whole genome shotgun (WGS) entry which is preliminary data.</text>
</comment>